<accession>A0AAV6U0P8</accession>
<dbReference type="Proteomes" id="UP000827092">
    <property type="component" value="Unassembled WGS sequence"/>
</dbReference>
<dbReference type="EMBL" id="JAFNEN010000776">
    <property type="protein sequence ID" value="KAG8177514.1"/>
    <property type="molecule type" value="Genomic_DNA"/>
</dbReference>
<name>A0AAV6U0P8_9ARAC</name>
<reference evidence="1 2" key="1">
    <citation type="journal article" date="2022" name="Nat. Ecol. Evol.">
        <title>A masculinizing supergene underlies an exaggerated male reproductive morph in a spider.</title>
        <authorList>
            <person name="Hendrickx F."/>
            <person name="De Corte Z."/>
            <person name="Sonet G."/>
            <person name="Van Belleghem S.M."/>
            <person name="Kostlbacher S."/>
            <person name="Vangestel C."/>
        </authorList>
    </citation>
    <scope>NUCLEOTIDE SEQUENCE [LARGE SCALE GENOMIC DNA]</scope>
    <source>
        <strain evidence="1">W744_W776</strain>
    </source>
</reference>
<dbReference type="AlphaFoldDB" id="A0AAV6U0P8"/>
<gene>
    <name evidence="1" type="ORF">JTE90_026860</name>
</gene>
<protein>
    <submittedName>
        <fullName evidence="1">Uncharacterized protein</fullName>
    </submittedName>
</protein>
<evidence type="ECO:0000313" key="2">
    <source>
        <dbReference type="Proteomes" id="UP000827092"/>
    </source>
</evidence>
<organism evidence="1 2">
    <name type="scientific">Oedothorax gibbosus</name>
    <dbReference type="NCBI Taxonomy" id="931172"/>
    <lineage>
        <taxon>Eukaryota</taxon>
        <taxon>Metazoa</taxon>
        <taxon>Ecdysozoa</taxon>
        <taxon>Arthropoda</taxon>
        <taxon>Chelicerata</taxon>
        <taxon>Arachnida</taxon>
        <taxon>Araneae</taxon>
        <taxon>Araneomorphae</taxon>
        <taxon>Entelegynae</taxon>
        <taxon>Araneoidea</taxon>
        <taxon>Linyphiidae</taxon>
        <taxon>Erigoninae</taxon>
        <taxon>Oedothorax</taxon>
    </lineage>
</organism>
<comment type="caution">
    <text evidence="1">The sequence shown here is derived from an EMBL/GenBank/DDBJ whole genome shotgun (WGS) entry which is preliminary data.</text>
</comment>
<evidence type="ECO:0000313" key="1">
    <source>
        <dbReference type="EMBL" id="KAG8177514.1"/>
    </source>
</evidence>
<keyword evidence="2" id="KW-1185">Reference proteome</keyword>
<sequence>MPPRRRDLPGPGYFTCYLPASPVVRSVDQVSVWDHLPRAIEPVSVEDLAKFYPPFSQQFLPPSSFLTL</sequence>
<proteinExistence type="predicted"/>